<keyword evidence="2" id="KW-1185">Reference proteome</keyword>
<evidence type="ECO:0000313" key="2">
    <source>
        <dbReference type="Proteomes" id="UP000192220"/>
    </source>
</evidence>
<dbReference type="Pfam" id="PF24536">
    <property type="entry name" value="NXPE4_C"/>
    <property type="match status" value="1"/>
</dbReference>
<organism evidence="2 3">
    <name type="scientific">Austrofundulus limnaeus</name>
    <name type="common">Annual killifish</name>
    <dbReference type="NCBI Taxonomy" id="52670"/>
    <lineage>
        <taxon>Eukaryota</taxon>
        <taxon>Metazoa</taxon>
        <taxon>Chordata</taxon>
        <taxon>Craniata</taxon>
        <taxon>Vertebrata</taxon>
        <taxon>Euteleostomi</taxon>
        <taxon>Actinopterygii</taxon>
        <taxon>Neopterygii</taxon>
        <taxon>Teleostei</taxon>
        <taxon>Neoteleostei</taxon>
        <taxon>Acanthomorphata</taxon>
        <taxon>Ovalentaria</taxon>
        <taxon>Atherinomorphae</taxon>
        <taxon>Cyprinodontiformes</taxon>
        <taxon>Rivulidae</taxon>
        <taxon>Austrofundulus</taxon>
    </lineage>
</organism>
<gene>
    <name evidence="3" type="primary">LOC106512265</name>
</gene>
<dbReference type="Proteomes" id="UP000192220">
    <property type="component" value="Unplaced"/>
</dbReference>
<name>A0A2I4ALL0_AUSLI</name>
<accession>A0A2I4ALL0</accession>
<dbReference type="AlphaFoldDB" id="A0A2I4ALL0"/>
<reference evidence="3" key="1">
    <citation type="submission" date="2025-08" db="UniProtKB">
        <authorList>
            <consortium name="RefSeq"/>
        </authorList>
    </citation>
    <scope>IDENTIFICATION</scope>
</reference>
<dbReference type="PANTHER" id="PTHR16165">
    <property type="entry name" value="NXPE FAMILY MEMBER"/>
    <property type="match status" value="1"/>
</dbReference>
<dbReference type="OrthoDB" id="8443811at2759"/>
<evidence type="ECO:0000313" key="3">
    <source>
        <dbReference type="RefSeq" id="XP_013856380.1"/>
    </source>
</evidence>
<feature type="domain" description="NXPE C-terminal" evidence="1">
    <location>
        <begin position="40"/>
        <end position="96"/>
    </location>
</feature>
<sequence length="97" mass="10982">MKVSIPALGCANITVLPKLKGDNNKTVKTGPSGYYYQDVWRALDGTKVQQFNDSKAVSRCLKGKVVHMYGDSTIRQWFEHFVQSLPDLKEFDLKSSR</sequence>
<dbReference type="RefSeq" id="XP_013856380.1">
    <property type="nucleotide sequence ID" value="XM_014000926.1"/>
</dbReference>
<dbReference type="PANTHER" id="PTHR16165:SF9">
    <property type="entry name" value="NXPE FAMILY MEMBER 3"/>
    <property type="match status" value="1"/>
</dbReference>
<dbReference type="InParanoid" id="A0A2I4ALL0"/>
<dbReference type="GeneID" id="106512265"/>
<protein>
    <submittedName>
        <fullName evidence="3">NXPE family member 3</fullName>
    </submittedName>
</protein>
<dbReference type="InterPro" id="IPR057106">
    <property type="entry name" value="NXPE4_C"/>
</dbReference>
<dbReference type="KEGG" id="alim:106512265"/>
<proteinExistence type="predicted"/>
<evidence type="ECO:0000259" key="1">
    <source>
        <dbReference type="Pfam" id="PF24536"/>
    </source>
</evidence>